<gene>
    <name evidence="5" type="ORF">KUTeg_022095</name>
</gene>
<dbReference type="InterPro" id="IPR056598">
    <property type="entry name" value="FKBP-15_dom"/>
</dbReference>
<evidence type="ECO:0000313" key="6">
    <source>
        <dbReference type="Proteomes" id="UP001217089"/>
    </source>
</evidence>
<dbReference type="Pfam" id="PF23649">
    <property type="entry name" value="FKBP15"/>
    <property type="match status" value="2"/>
</dbReference>
<comment type="catalytic activity">
    <reaction evidence="1">
        <text>[protein]-peptidylproline (omega=180) = [protein]-peptidylproline (omega=0)</text>
        <dbReference type="Rhea" id="RHEA:16237"/>
        <dbReference type="Rhea" id="RHEA-COMP:10747"/>
        <dbReference type="Rhea" id="RHEA-COMP:10748"/>
        <dbReference type="ChEBI" id="CHEBI:83833"/>
        <dbReference type="ChEBI" id="CHEBI:83834"/>
        <dbReference type="EC" id="5.2.1.8"/>
    </reaction>
</comment>
<dbReference type="PROSITE" id="PS50059">
    <property type="entry name" value="FKBP_PPIASE"/>
    <property type="match status" value="1"/>
</dbReference>
<feature type="coiled-coil region" evidence="2">
    <location>
        <begin position="417"/>
        <end position="506"/>
    </location>
</feature>
<dbReference type="InterPro" id="IPR001179">
    <property type="entry name" value="PPIase_FKBP_dom"/>
</dbReference>
<keyword evidence="1" id="KW-0697">Rotamase</keyword>
<name>A0ABQ9E581_TEGGR</name>
<accession>A0ABQ9E581</accession>
<dbReference type="PANTHER" id="PTHR44927:SF1">
    <property type="entry name" value="FK506-BINDING PROTEIN 15"/>
    <property type="match status" value="1"/>
</dbReference>
<dbReference type="Gene3D" id="3.10.50.40">
    <property type="match status" value="1"/>
</dbReference>
<keyword evidence="1" id="KW-0413">Isomerase</keyword>
<feature type="region of interest" description="Disordered" evidence="3">
    <location>
        <begin position="771"/>
        <end position="801"/>
    </location>
</feature>
<proteinExistence type="predicted"/>
<evidence type="ECO:0000259" key="4">
    <source>
        <dbReference type="PROSITE" id="PS50059"/>
    </source>
</evidence>
<evidence type="ECO:0000256" key="2">
    <source>
        <dbReference type="SAM" id="Coils"/>
    </source>
</evidence>
<keyword evidence="6" id="KW-1185">Reference proteome</keyword>
<dbReference type="SUPFAM" id="SSF54534">
    <property type="entry name" value="FKBP-like"/>
    <property type="match status" value="1"/>
</dbReference>
<evidence type="ECO:0000313" key="5">
    <source>
        <dbReference type="EMBL" id="KAJ8300576.1"/>
    </source>
</evidence>
<dbReference type="Pfam" id="PF00254">
    <property type="entry name" value="FKBP_C"/>
    <property type="match status" value="1"/>
</dbReference>
<keyword evidence="2" id="KW-0175">Coiled coil</keyword>
<dbReference type="EMBL" id="JARBDR010000919">
    <property type="protein sequence ID" value="KAJ8300576.1"/>
    <property type="molecule type" value="Genomic_DNA"/>
</dbReference>
<comment type="caution">
    <text evidence="5">The sequence shown here is derived from an EMBL/GenBank/DDBJ whole genome shotgun (WGS) entry which is preliminary data.</text>
</comment>
<organism evidence="5 6">
    <name type="scientific">Tegillarca granosa</name>
    <name type="common">Malaysian cockle</name>
    <name type="synonym">Anadara granosa</name>
    <dbReference type="NCBI Taxonomy" id="220873"/>
    <lineage>
        <taxon>Eukaryota</taxon>
        <taxon>Metazoa</taxon>
        <taxon>Spiralia</taxon>
        <taxon>Lophotrochozoa</taxon>
        <taxon>Mollusca</taxon>
        <taxon>Bivalvia</taxon>
        <taxon>Autobranchia</taxon>
        <taxon>Pteriomorphia</taxon>
        <taxon>Arcoida</taxon>
        <taxon>Arcoidea</taxon>
        <taxon>Arcidae</taxon>
        <taxon>Tegillarca</taxon>
    </lineage>
</organism>
<evidence type="ECO:0000256" key="3">
    <source>
        <dbReference type="SAM" id="MobiDB-lite"/>
    </source>
</evidence>
<dbReference type="InterPro" id="IPR046357">
    <property type="entry name" value="PPIase_dom_sf"/>
</dbReference>
<dbReference type="SUPFAM" id="SSF90257">
    <property type="entry name" value="Myosin rod fragments"/>
    <property type="match status" value="1"/>
</dbReference>
<feature type="domain" description="PPIase FKBP-type" evidence="4">
    <location>
        <begin position="87"/>
        <end position="179"/>
    </location>
</feature>
<reference evidence="5 6" key="1">
    <citation type="submission" date="2022-12" db="EMBL/GenBank/DDBJ databases">
        <title>Chromosome-level genome of Tegillarca granosa.</title>
        <authorList>
            <person name="Kim J."/>
        </authorList>
    </citation>
    <scope>NUCLEOTIDE SEQUENCE [LARGE SCALE GENOMIC DNA]</scope>
    <source>
        <strain evidence="5">Teg-2019</strain>
        <tissue evidence="5">Adductor muscle</tissue>
    </source>
</reference>
<evidence type="ECO:0000256" key="1">
    <source>
        <dbReference type="PROSITE-ProRule" id="PRU00277"/>
    </source>
</evidence>
<dbReference type="EC" id="5.2.1.8" evidence="1"/>
<dbReference type="Proteomes" id="UP001217089">
    <property type="component" value="Unassembled WGS sequence"/>
</dbReference>
<feature type="coiled-coil region" evidence="2">
    <location>
        <begin position="874"/>
        <end position="996"/>
    </location>
</feature>
<protein>
    <recommendedName>
        <fullName evidence="1">peptidylprolyl isomerase</fullName>
        <ecNumber evidence="1">5.2.1.8</ecNumber>
    </recommendedName>
</protein>
<sequence>MFFNADDDDNDFMSTSGVDSKYVQPNNYATFYDDPRQNWSIMFDTEQSALQFAKQVTIAMACSMGSSFNTLLSQDLVLGEGGSLESGDNVEVKYTGWLFTNNTIGQEFDSNVNADKLFRFKIGKGKVIKGWDTGVIGMKKGSKRLLVVPPSLGYGSQGAGSKIPPNATLIFEIEVIREGSKSGKAKLISRMAKMGKPMLPLVGAVPAQPSDEEDNGEHEVVAESPQPVVENPGQPVLQTTQGFTKPVPQHPVVQPQVQPNIATMAQPVVNPQPAFLQNIPAAQQLSLYQSPQTLLQQQQAALLQQQQQQLQQQQQAAFQTPGFPGQPNTLNPQFPQQQFPETRQQNTEIRLTLGKVSDKVDKVLEKMDHINSQHNSSLSLHSTQPNMEASVLMHNIQRIVQENDRLRTEVYEKSSKIEMQNNKISELLQNNQISQAKVLALEQEKVQLATELADVTSQLKDEERISQLTKSLKEEKQKRKSIESKMSQIQEEFTDLKSANESLEKEGSKSGKAKLISRMAKMGKPMLPLVGAVPAQPSDEEDNGEHEVVAESPQPVVENPGQPVLQTTQGFTKPVPQHPVVQPQVQPNIATMAQPVVNPQPAFLQNIPAAQQLSLYQSPQTLLQQQQAALLQQQQQQLQQQQQAAFQTPGFPGQPNTLNPQFPQQQFPETRQQNTEIRLTLGKVSDKVDKVLEKENDRLRTEVYEKSSKIEMQNNKISELLQNNQISQAKVLALEQEKVQLATELADVTSQLSNLQLEIAGIRKKEMELQQTLNTSTQDSKNKKEELESLQAQHTEDEERISQLTKSLKEEKQKRKSIESKMSQIQEEFTDLKSANESLEKQEIQSLRDKLRKQKSSTDVMKAEQVSHVEEELNKEWKDKCERLLATAQEKHNRAIQDIKEEKEELENKVQELENKILSVKNSGGGYETKIQELQEEIEELSVWKNKYENLRNQATTMKEKYEEQISDLEEERDQMEEEKDKVTEMLQKLKQEKEVKVPSGGLDSQSLAAEIKKIMNQVYQTLRSQFDGNSTYTGTFVLGAILNVIKETTLKLVKQPAGDSSKPDEEGHTRDFDFQISYYYKVRIKSLHWLIYHKELFDFVGHVTIEIQMTLKSRSLNRFNFFQILFTIKYLSIESNLSE</sequence>
<dbReference type="PANTHER" id="PTHR44927">
    <property type="entry name" value="FK506-BINDING PROTEIN 15"/>
    <property type="match status" value="1"/>
</dbReference>